<dbReference type="InterPro" id="IPR036597">
    <property type="entry name" value="Fido-like_dom_sf"/>
</dbReference>
<proteinExistence type="predicted"/>
<dbReference type="Proteomes" id="UP000256763">
    <property type="component" value="Unassembled WGS sequence"/>
</dbReference>
<dbReference type="InterPro" id="IPR003812">
    <property type="entry name" value="Fido"/>
</dbReference>
<dbReference type="Gene3D" id="1.20.120.1870">
    <property type="entry name" value="Fic/DOC protein, Fido domain"/>
    <property type="match status" value="1"/>
</dbReference>
<comment type="caution">
    <text evidence="2">The sequence shown here is derived from an EMBL/GenBank/DDBJ whole genome shotgun (WGS) entry which is preliminary data.</text>
</comment>
<dbReference type="PANTHER" id="PTHR35810">
    <property type="entry name" value="CYTOPLASMIC PROTEIN-RELATED"/>
    <property type="match status" value="1"/>
</dbReference>
<dbReference type="Pfam" id="PF13310">
    <property type="entry name" value="Virulence_RhuM"/>
    <property type="match status" value="1"/>
</dbReference>
<dbReference type="RefSeq" id="WP_116303629.1">
    <property type="nucleotide sequence ID" value="NZ_NFZV01000025.1"/>
</dbReference>
<evidence type="ECO:0000259" key="1">
    <source>
        <dbReference type="PROSITE" id="PS51459"/>
    </source>
</evidence>
<protein>
    <recommendedName>
        <fullName evidence="1">Fido domain-containing protein</fullName>
    </recommendedName>
</protein>
<reference evidence="3" key="1">
    <citation type="submission" date="2017-05" db="EMBL/GenBank/DDBJ databases">
        <authorList>
            <person name="Sharma S."/>
            <person name="Sidhu C."/>
            <person name="Pinnaka A.K."/>
        </authorList>
    </citation>
    <scope>NUCLEOTIDE SEQUENCE [LARGE SCALE GENOMIC DNA]</scope>
    <source>
        <strain evidence="3">AK93</strain>
    </source>
</reference>
<sequence>MAEQQIRIFTSQDGTAQLEVALDQDTVWLSQAQMGELFATTPENVLMHLKNIFKDEELAEQATTKEFLVVRQEGRRQVRRRIKHYNLDAIISVGYRVSSKRATQFRQWATRVLKDYLVQGYTLNQRRLAERGVELEQAVNLLSRTLANQGLVSAEGGAVARVISDYARSWSLLQGYDEQALDEVGVKQLGMRPVELDEALSALSELKQTLIAKGEATALFGQLRGDGLASALATIEQGFGDELFYPNVASRAAHLLYFVIKNHPLADGNKRCGSFLFLWYLRRNQDLLARPVEQLINDNTLVALALLVAESLPEQKTLMIRLIEHFILLKEPAAATSAYTAV</sequence>
<evidence type="ECO:0000313" key="3">
    <source>
        <dbReference type="Proteomes" id="UP000256763"/>
    </source>
</evidence>
<dbReference type="PROSITE" id="PS51459">
    <property type="entry name" value="FIDO"/>
    <property type="match status" value="1"/>
</dbReference>
<dbReference type="EMBL" id="NFZW01000013">
    <property type="protein sequence ID" value="RFA35104.1"/>
    <property type="molecule type" value="Genomic_DNA"/>
</dbReference>
<dbReference type="OrthoDB" id="9802752at2"/>
<dbReference type="InterPro" id="IPR011204">
    <property type="entry name" value="Virulence_RhuM-like"/>
</dbReference>
<feature type="domain" description="Fido" evidence="1">
    <location>
        <begin position="198"/>
        <end position="324"/>
    </location>
</feature>
<dbReference type="AlphaFoldDB" id="A0A3E0WQ75"/>
<keyword evidence="3" id="KW-1185">Reference proteome</keyword>
<dbReference type="Pfam" id="PF02661">
    <property type="entry name" value="Fic"/>
    <property type="match status" value="1"/>
</dbReference>
<accession>A0A3E0WQ75</accession>
<organism evidence="2 3">
    <name type="scientific">Alkalilimnicola ehrlichii</name>
    <dbReference type="NCBI Taxonomy" id="351052"/>
    <lineage>
        <taxon>Bacteria</taxon>
        <taxon>Pseudomonadati</taxon>
        <taxon>Pseudomonadota</taxon>
        <taxon>Gammaproteobacteria</taxon>
        <taxon>Chromatiales</taxon>
        <taxon>Ectothiorhodospiraceae</taxon>
        <taxon>Alkalilimnicola</taxon>
    </lineage>
</organism>
<dbReference type="InterPro" id="IPR053737">
    <property type="entry name" value="Type_II_TA_Toxin"/>
</dbReference>
<dbReference type="SUPFAM" id="SSF140931">
    <property type="entry name" value="Fic-like"/>
    <property type="match status" value="1"/>
</dbReference>
<gene>
    <name evidence="2" type="ORF">CAL65_13415</name>
</gene>
<name>A0A3E0WQ75_9GAMM</name>
<evidence type="ECO:0000313" key="2">
    <source>
        <dbReference type="EMBL" id="RFA35104.1"/>
    </source>
</evidence>
<dbReference type="PANTHER" id="PTHR35810:SF1">
    <property type="entry name" value="CYTOPLASMIC PROTEIN"/>
    <property type="match status" value="1"/>
</dbReference>